<name>A0ABP0XQI9_9ROSI</name>
<accession>A0ABP0XQI9</accession>
<reference evidence="2 3" key="1">
    <citation type="submission" date="2024-03" db="EMBL/GenBank/DDBJ databases">
        <authorList>
            <person name="Gkanogiannis A."/>
            <person name="Becerra Lopez-Lavalle L."/>
        </authorList>
    </citation>
    <scope>NUCLEOTIDE SEQUENCE [LARGE SCALE GENOMIC DNA]</scope>
</reference>
<protein>
    <submittedName>
        <fullName evidence="2">Uncharacterized protein</fullName>
    </submittedName>
</protein>
<sequence>MICKLLKLQEPKATSDDAFNSGSGFKNSPGSEPPLVKKEGKEWWSMIRALHAEKRREREKFTSMEVLQYCLSRLLLPGCH</sequence>
<keyword evidence="3" id="KW-1185">Reference proteome</keyword>
<dbReference type="EMBL" id="OZ021735">
    <property type="protein sequence ID" value="CAK9309805.1"/>
    <property type="molecule type" value="Genomic_DNA"/>
</dbReference>
<evidence type="ECO:0000256" key="1">
    <source>
        <dbReference type="SAM" id="MobiDB-lite"/>
    </source>
</evidence>
<feature type="region of interest" description="Disordered" evidence="1">
    <location>
        <begin position="13"/>
        <end position="36"/>
    </location>
</feature>
<dbReference type="Proteomes" id="UP001642487">
    <property type="component" value="Chromosome 1"/>
</dbReference>
<evidence type="ECO:0000313" key="2">
    <source>
        <dbReference type="EMBL" id="CAK9309805.1"/>
    </source>
</evidence>
<evidence type="ECO:0000313" key="3">
    <source>
        <dbReference type="Proteomes" id="UP001642487"/>
    </source>
</evidence>
<organism evidence="2 3">
    <name type="scientific">Citrullus colocynthis</name>
    <name type="common">colocynth</name>
    <dbReference type="NCBI Taxonomy" id="252529"/>
    <lineage>
        <taxon>Eukaryota</taxon>
        <taxon>Viridiplantae</taxon>
        <taxon>Streptophyta</taxon>
        <taxon>Embryophyta</taxon>
        <taxon>Tracheophyta</taxon>
        <taxon>Spermatophyta</taxon>
        <taxon>Magnoliopsida</taxon>
        <taxon>eudicotyledons</taxon>
        <taxon>Gunneridae</taxon>
        <taxon>Pentapetalae</taxon>
        <taxon>rosids</taxon>
        <taxon>fabids</taxon>
        <taxon>Cucurbitales</taxon>
        <taxon>Cucurbitaceae</taxon>
        <taxon>Benincaseae</taxon>
        <taxon>Citrullus</taxon>
    </lineage>
</organism>
<feature type="compositionally biased region" description="Polar residues" evidence="1">
    <location>
        <begin position="17"/>
        <end position="30"/>
    </location>
</feature>
<gene>
    <name evidence="2" type="ORF">CITCOLO1_LOCUS1404</name>
</gene>
<proteinExistence type="predicted"/>